<feature type="signal peptide" evidence="1">
    <location>
        <begin position="1"/>
        <end position="24"/>
    </location>
</feature>
<proteinExistence type="predicted"/>
<dbReference type="InterPro" id="IPR001466">
    <property type="entry name" value="Beta-lactam-related"/>
</dbReference>
<dbReference type="Pfam" id="PF00144">
    <property type="entry name" value="Beta-lactamase"/>
    <property type="match status" value="1"/>
</dbReference>
<dbReference type="EMBL" id="BOPF01000001">
    <property type="protein sequence ID" value="GIJ43135.1"/>
    <property type="molecule type" value="Genomic_DNA"/>
</dbReference>
<dbReference type="PANTHER" id="PTHR46825">
    <property type="entry name" value="D-ALANYL-D-ALANINE-CARBOXYPEPTIDASE/ENDOPEPTIDASE AMPH"/>
    <property type="match status" value="1"/>
</dbReference>
<dbReference type="SUPFAM" id="SSF56601">
    <property type="entry name" value="beta-lactamase/transpeptidase-like"/>
    <property type="match status" value="1"/>
</dbReference>
<dbReference type="RefSeq" id="WP_239151118.1">
    <property type="nucleotide sequence ID" value="NZ_BOPF01000001.1"/>
</dbReference>
<evidence type="ECO:0000256" key="1">
    <source>
        <dbReference type="SAM" id="SignalP"/>
    </source>
</evidence>
<gene>
    <name evidence="3" type="ORF">Val02_00210</name>
</gene>
<keyword evidence="4" id="KW-1185">Reference proteome</keyword>
<dbReference type="AlphaFoldDB" id="A0A8J4DLW0"/>
<reference evidence="3" key="1">
    <citation type="submission" date="2021-01" db="EMBL/GenBank/DDBJ databases">
        <title>Whole genome shotgun sequence of Virgisporangium aliadipatigenens NBRC 105644.</title>
        <authorList>
            <person name="Komaki H."/>
            <person name="Tamura T."/>
        </authorList>
    </citation>
    <scope>NUCLEOTIDE SEQUENCE</scope>
    <source>
        <strain evidence="3">NBRC 105644</strain>
    </source>
</reference>
<dbReference type="InterPro" id="IPR050491">
    <property type="entry name" value="AmpC-like"/>
</dbReference>
<keyword evidence="1" id="KW-0732">Signal</keyword>
<dbReference type="PANTHER" id="PTHR46825:SF7">
    <property type="entry name" value="D-ALANYL-D-ALANINE CARBOXYPEPTIDASE"/>
    <property type="match status" value="1"/>
</dbReference>
<dbReference type="InterPro" id="IPR012338">
    <property type="entry name" value="Beta-lactam/transpept-like"/>
</dbReference>
<sequence length="379" mass="39997">MSISHRLAGAVASVVLLLPTGASAAPAALPPLDFLQLNAAIDGLPDGKVSGAVVQVRGTAGCWQGTGGIADRDTGAPVPQDARFRIGSMTKTFTAVVVLQLAAEGRISLDGTVQQYLPDLLPAGTAPITIRQMLTYTSGVNGAGIDSKDADWYLEHRYDHYPPGSQLDTAAPLAFAPGTKQRYGNADYIVAGLLVERVTGRSWADNVRHRIIAPLGLRATEVPEEERTIRGPHARGYEIRPDGTWEDITDADTSLQWSAASIISNAPDLDRFLVALFTGRLVRQPYLNEMFTVPDVPLADGSGRAVHAAGLTRIALGPLVVWGKSGDRPGYNNGMGATRDLARRLVYSVNPLNMGGTSQPAAAQRIIMATFAGAPATGG</sequence>
<evidence type="ECO:0000313" key="4">
    <source>
        <dbReference type="Proteomes" id="UP000619260"/>
    </source>
</evidence>
<name>A0A8J4DLW0_9ACTN</name>
<feature type="domain" description="Beta-lactamase-related" evidence="2">
    <location>
        <begin position="38"/>
        <end position="350"/>
    </location>
</feature>
<evidence type="ECO:0000259" key="2">
    <source>
        <dbReference type="Pfam" id="PF00144"/>
    </source>
</evidence>
<evidence type="ECO:0000313" key="3">
    <source>
        <dbReference type="EMBL" id="GIJ43135.1"/>
    </source>
</evidence>
<protein>
    <submittedName>
        <fullName evidence="3">Peptidase</fullName>
    </submittedName>
</protein>
<organism evidence="3 4">
    <name type="scientific">Virgisporangium aliadipatigenens</name>
    <dbReference type="NCBI Taxonomy" id="741659"/>
    <lineage>
        <taxon>Bacteria</taxon>
        <taxon>Bacillati</taxon>
        <taxon>Actinomycetota</taxon>
        <taxon>Actinomycetes</taxon>
        <taxon>Micromonosporales</taxon>
        <taxon>Micromonosporaceae</taxon>
        <taxon>Virgisporangium</taxon>
    </lineage>
</organism>
<comment type="caution">
    <text evidence="3">The sequence shown here is derived from an EMBL/GenBank/DDBJ whole genome shotgun (WGS) entry which is preliminary data.</text>
</comment>
<accession>A0A8J4DLW0</accession>
<dbReference type="Gene3D" id="3.40.710.10">
    <property type="entry name" value="DD-peptidase/beta-lactamase superfamily"/>
    <property type="match status" value="1"/>
</dbReference>
<dbReference type="Proteomes" id="UP000619260">
    <property type="component" value="Unassembled WGS sequence"/>
</dbReference>
<feature type="chain" id="PRO_5035214707" evidence="1">
    <location>
        <begin position="25"/>
        <end position="379"/>
    </location>
</feature>